<sequence>MIMKRVTQLLLAGFLLGMAGLVQAVQPLVDVEWVKANIGKPGIVFLDVRGRLGGKSKSDYLRAHIPGAVYTDYLKDGWRIKDGNGTIGMLPPVAKLEKLIGGLGIGNDDHVVIIPNGGRALDMGTATRIYWTFKVLGHDKVSILDGGMLAYTGAVDKKTGKPLNPLEKGMVKPVAKVFRGNLRKEMIATKDDVRKALDSGMPLVDNRPNNQYLGVNRHPKAKRNGTIPGALNLPENWLTRNGGGQFRPKPELEKLFAAAGVPASGDQITFCNTGHWASLGWFAASEIMGNKRVRMYDGSMVEWSADSALPMEQKVKF</sequence>
<keyword evidence="1" id="KW-0808">Transferase</keyword>
<dbReference type="InterPro" id="IPR036873">
    <property type="entry name" value="Rhodanese-like_dom_sf"/>
</dbReference>
<feature type="signal peptide" evidence="3">
    <location>
        <begin position="1"/>
        <end position="24"/>
    </location>
</feature>
<keyword evidence="3" id="KW-0732">Signal</keyword>
<dbReference type="PANTHER" id="PTHR11364">
    <property type="entry name" value="THIOSULFATE SULFERTANSFERASE"/>
    <property type="match status" value="1"/>
</dbReference>
<name>A0A831RLK2_9GAMM</name>
<dbReference type="GO" id="GO:0004792">
    <property type="term" value="F:thiosulfate-cyanide sulfurtransferase activity"/>
    <property type="evidence" value="ECO:0007669"/>
    <property type="project" value="TreeGrafter"/>
</dbReference>
<dbReference type="Proteomes" id="UP000886251">
    <property type="component" value="Unassembled WGS sequence"/>
</dbReference>
<dbReference type="SMART" id="SM00450">
    <property type="entry name" value="RHOD"/>
    <property type="match status" value="2"/>
</dbReference>
<dbReference type="Pfam" id="PF00581">
    <property type="entry name" value="Rhodanese"/>
    <property type="match status" value="2"/>
</dbReference>
<evidence type="ECO:0000259" key="4">
    <source>
        <dbReference type="PROSITE" id="PS50206"/>
    </source>
</evidence>
<dbReference type="CDD" id="cd01448">
    <property type="entry name" value="TST_Repeat_1"/>
    <property type="match status" value="1"/>
</dbReference>
<dbReference type="Gene3D" id="3.40.250.10">
    <property type="entry name" value="Rhodanese-like domain"/>
    <property type="match status" value="2"/>
</dbReference>
<comment type="caution">
    <text evidence="5">The sequence shown here is derived from an EMBL/GenBank/DDBJ whole genome shotgun (WGS) entry which is preliminary data.</text>
</comment>
<feature type="chain" id="PRO_5032858947" evidence="3">
    <location>
        <begin position="25"/>
        <end position="317"/>
    </location>
</feature>
<feature type="domain" description="Rhodanese" evidence="4">
    <location>
        <begin position="39"/>
        <end position="160"/>
    </location>
</feature>
<dbReference type="InterPro" id="IPR045078">
    <property type="entry name" value="TST/MPST-like"/>
</dbReference>
<evidence type="ECO:0000256" key="1">
    <source>
        <dbReference type="ARBA" id="ARBA00022679"/>
    </source>
</evidence>
<reference evidence="5" key="1">
    <citation type="journal article" date="2020" name="mSystems">
        <title>Genome- and Community-Level Interaction Insights into Carbon Utilization and Element Cycling Functions of Hydrothermarchaeota in Hydrothermal Sediment.</title>
        <authorList>
            <person name="Zhou Z."/>
            <person name="Liu Y."/>
            <person name="Xu W."/>
            <person name="Pan J."/>
            <person name="Luo Z.H."/>
            <person name="Li M."/>
        </authorList>
    </citation>
    <scope>NUCLEOTIDE SEQUENCE [LARGE SCALE GENOMIC DNA]</scope>
    <source>
        <strain evidence="5">HyVt-443</strain>
    </source>
</reference>
<gene>
    <name evidence="5" type="ORF">ENI96_06805</name>
</gene>
<protein>
    <submittedName>
        <fullName evidence="5">Sulfurtransferase</fullName>
    </submittedName>
</protein>
<feature type="domain" description="Rhodanese" evidence="4">
    <location>
        <begin position="217"/>
        <end position="312"/>
    </location>
</feature>
<organism evidence="5">
    <name type="scientific">Sedimenticola thiotaurini</name>
    <dbReference type="NCBI Taxonomy" id="1543721"/>
    <lineage>
        <taxon>Bacteria</taxon>
        <taxon>Pseudomonadati</taxon>
        <taxon>Pseudomonadota</taxon>
        <taxon>Gammaproteobacteria</taxon>
        <taxon>Chromatiales</taxon>
        <taxon>Sedimenticolaceae</taxon>
        <taxon>Sedimenticola</taxon>
    </lineage>
</organism>
<dbReference type="InterPro" id="IPR001763">
    <property type="entry name" value="Rhodanese-like_dom"/>
</dbReference>
<evidence type="ECO:0000313" key="5">
    <source>
        <dbReference type="EMBL" id="HEB96122.1"/>
    </source>
</evidence>
<evidence type="ECO:0000256" key="2">
    <source>
        <dbReference type="ARBA" id="ARBA00022737"/>
    </source>
</evidence>
<keyword evidence="2" id="KW-0677">Repeat</keyword>
<dbReference type="CDD" id="cd01449">
    <property type="entry name" value="TST_Repeat_2"/>
    <property type="match status" value="1"/>
</dbReference>
<dbReference type="SUPFAM" id="SSF52821">
    <property type="entry name" value="Rhodanese/Cell cycle control phosphatase"/>
    <property type="match status" value="2"/>
</dbReference>
<evidence type="ECO:0000256" key="3">
    <source>
        <dbReference type="SAM" id="SignalP"/>
    </source>
</evidence>
<dbReference type="EMBL" id="DRKP01000074">
    <property type="protein sequence ID" value="HEB96122.1"/>
    <property type="molecule type" value="Genomic_DNA"/>
</dbReference>
<dbReference type="PANTHER" id="PTHR11364:SF27">
    <property type="entry name" value="SULFURTRANSFERASE"/>
    <property type="match status" value="1"/>
</dbReference>
<dbReference type="AlphaFoldDB" id="A0A831RLK2"/>
<dbReference type="PROSITE" id="PS50206">
    <property type="entry name" value="RHODANESE_3"/>
    <property type="match status" value="2"/>
</dbReference>
<accession>A0A831RLK2</accession>
<proteinExistence type="predicted"/>